<gene>
    <name evidence="7" type="ORF">F8388_027350</name>
</gene>
<feature type="domain" description="Disease resistance N-terminal" evidence="5">
    <location>
        <begin position="18"/>
        <end position="96"/>
    </location>
</feature>
<dbReference type="InterPro" id="IPR055414">
    <property type="entry name" value="LRR_R13L4/SHOC2-like"/>
</dbReference>
<name>A0A7J6E7T4_CANSA</name>
<protein>
    <recommendedName>
        <fullName evidence="9">Rx N-terminal domain-containing protein</fullName>
    </recommendedName>
</protein>
<reference evidence="7 8" key="1">
    <citation type="journal article" date="2020" name="bioRxiv">
        <title>Sequence and annotation of 42 cannabis genomes reveals extensive copy number variation in cannabinoid synthesis and pathogen resistance genes.</title>
        <authorList>
            <person name="Mckernan K.J."/>
            <person name="Helbert Y."/>
            <person name="Kane L.T."/>
            <person name="Ebling H."/>
            <person name="Zhang L."/>
            <person name="Liu B."/>
            <person name="Eaton Z."/>
            <person name="Mclaughlin S."/>
            <person name="Kingan S."/>
            <person name="Baybayan P."/>
            <person name="Concepcion G."/>
            <person name="Jordan M."/>
            <person name="Riva A."/>
            <person name="Barbazuk W."/>
            <person name="Harkins T."/>
        </authorList>
    </citation>
    <scope>NUCLEOTIDE SEQUENCE [LARGE SCALE GENOMIC DNA]</scope>
    <source>
        <strain evidence="8">cv. Jamaican Lion 4</strain>
        <tissue evidence="7">Leaf</tissue>
    </source>
</reference>
<dbReference type="Pfam" id="PF23598">
    <property type="entry name" value="LRR_14"/>
    <property type="match status" value="1"/>
</dbReference>
<dbReference type="EMBL" id="JAATIP010000281">
    <property type="protein sequence ID" value="KAF4354416.1"/>
    <property type="molecule type" value="Genomic_DNA"/>
</dbReference>
<keyword evidence="3" id="KW-0611">Plant defense</keyword>
<dbReference type="Pfam" id="PF18052">
    <property type="entry name" value="Rx_N"/>
    <property type="match status" value="1"/>
</dbReference>
<dbReference type="InterPro" id="IPR032675">
    <property type="entry name" value="LRR_dom_sf"/>
</dbReference>
<dbReference type="Gene3D" id="1.20.5.4130">
    <property type="match status" value="1"/>
</dbReference>
<dbReference type="AlphaFoldDB" id="A0A7J6E7T4"/>
<dbReference type="InterPro" id="IPR041118">
    <property type="entry name" value="Rx_N"/>
</dbReference>
<evidence type="ECO:0000313" key="8">
    <source>
        <dbReference type="Proteomes" id="UP000525078"/>
    </source>
</evidence>
<evidence type="ECO:0000259" key="6">
    <source>
        <dbReference type="Pfam" id="PF23598"/>
    </source>
</evidence>
<feature type="coiled-coil region" evidence="4">
    <location>
        <begin position="123"/>
        <end position="150"/>
    </location>
</feature>
<evidence type="ECO:0000313" key="7">
    <source>
        <dbReference type="EMBL" id="KAF4354416.1"/>
    </source>
</evidence>
<evidence type="ECO:0000256" key="3">
    <source>
        <dbReference type="ARBA" id="ARBA00022821"/>
    </source>
</evidence>
<dbReference type="Gene3D" id="3.80.10.10">
    <property type="entry name" value="Ribonuclease Inhibitor"/>
    <property type="match status" value="2"/>
</dbReference>
<keyword evidence="4" id="KW-0175">Coiled coil</keyword>
<dbReference type="GO" id="GO:0000166">
    <property type="term" value="F:nucleotide binding"/>
    <property type="evidence" value="ECO:0007669"/>
    <property type="project" value="UniProtKB-KW"/>
</dbReference>
<comment type="caution">
    <text evidence="7">The sequence shown here is derived from an EMBL/GenBank/DDBJ whole genome shotgun (WGS) entry which is preliminary data.</text>
</comment>
<dbReference type="PANTHER" id="PTHR47186">
    <property type="entry name" value="LEUCINE-RICH REPEAT-CONTAINING PROTEIN 57"/>
    <property type="match status" value="1"/>
</dbReference>
<dbReference type="PANTHER" id="PTHR47186:SF30">
    <property type="entry name" value="EF-HAND DOMAIN-CONTAINING PROTEIN"/>
    <property type="match status" value="1"/>
</dbReference>
<accession>A0A7J6E7T4</accession>
<evidence type="ECO:0000259" key="5">
    <source>
        <dbReference type="Pfam" id="PF18052"/>
    </source>
</evidence>
<organism evidence="7 8">
    <name type="scientific">Cannabis sativa</name>
    <name type="common">Hemp</name>
    <name type="synonym">Marijuana</name>
    <dbReference type="NCBI Taxonomy" id="3483"/>
    <lineage>
        <taxon>Eukaryota</taxon>
        <taxon>Viridiplantae</taxon>
        <taxon>Streptophyta</taxon>
        <taxon>Embryophyta</taxon>
        <taxon>Tracheophyta</taxon>
        <taxon>Spermatophyta</taxon>
        <taxon>Magnoliopsida</taxon>
        <taxon>eudicotyledons</taxon>
        <taxon>Gunneridae</taxon>
        <taxon>Pentapetalae</taxon>
        <taxon>rosids</taxon>
        <taxon>fabids</taxon>
        <taxon>Rosales</taxon>
        <taxon>Cannabaceae</taxon>
        <taxon>Cannabis</taxon>
    </lineage>
</organism>
<evidence type="ECO:0008006" key="9">
    <source>
        <dbReference type="Google" id="ProtNLM"/>
    </source>
</evidence>
<proteinExistence type="predicted"/>
<sequence length="639" mass="72911">MAEALVSILIEGAFITSQQLDEEVRLVKDVDKHVIQLKNNLEAIQVVLEDAERRQLADLNVRNWLDKLKTTSFDMDNLLDKWSTAILKLNMEERNVPSFGEVCFSIPSPVLCFTSKFKRITLHRDIARKIKDLNKRLERIVVEKDRFRLNTTVVQEAVLRPKTTSFINEAEIYGHECVAIEVLDDVEEKLKPVDDKARHLTLVVGSDARFPIPEYSKLNEKNLRTLFIVSNTNNCIIDTSLFSRLTCLRTLILSKCGIQRLPKSIGKLIHLRYLNLESNPNLMELPNAICGLCNLQTLNLDYCTALSRLPDGMFKLVNLKHLYIKSCYMLEGLPRGIVCLVSLERLNMLVIPKDKGSYFDIGDLKKLDNLQLRGSLHIKECRNIKNVDEIEQINLKNSKDIVSLSLDFGWLGKLETGFEDDITILEALEPHQNLLELIISNYMGPNLYPSPNWMMLLIHLRKLALLFCENCESIPSFGRLPSLEVLQLAGLKNVKNVGLEFLGITEKRDEDDDATLNNPVIVFPKLKRLVFINMEQLEKWEGGDTSLVIMPCLKRLELEGCPRLLALPDLLQATTSLKYLSISKSEIVEGYCQRRTDTEWDKISNIPNITLNDKIVRKDGIWIQEDNNNDVIGTSSSPK</sequence>
<keyword evidence="2" id="KW-0547">Nucleotide-binding</keyword>
<dbReference type="SUPFAM" id="SSF52058">
    <property type="entry name" value="L domain-like"/>
    <property type="match status" value="1"/>
</dbReference>
<evidence type="ECO:0000256" key="1">
    <source>
        <dbReference type="ARBA" id="ARBA00022737"/>
    </source>
</evidence>
<keyword evidence="1" id="KW-0677">Repeat</keyword>
<dbReference type="GO" id="GO:0006952">
    <property type="term" value="P:defense response"/>
    <property type="evidence" value="ECO:0007669"/>
    <property type="project" value="UniProtKB-KW"/>
</dbReference>
<evidence type="ECO:0000256" key="4">
    <source>
        <dbReference type="SAM" id="Coils"/>
    </source>
</evidence>
<dbReference type="Proteomes" id="UP000525078">
    <property type="component" value="Unassembled WGS sequence"/>
</dbReference>
<feature type="domain" description="Disease resistance R13L4/SHOC-2-like LRR" evidence="6">
    <location>
        <begin position="223"/>
        <end position="557"/>
    </location>
</feature>
<evidence type="ECO:0000256" key="2">
    <source>
        <dbReference type="ARBA" id="ARBA00022741"/>
    </source>
</evidence>